<dbReference type="RefSeq" id="WP_150796972.1">
    <property type="nucleotide sequence ID" value="NZ_CABVHU010000002.1"/>
</dbReference>
<protein>
    <submittedName>
        <fullName evidence="1">Uncharacterized protein</fullName>
    </submittedName>
</protein>
<gene>
    <name evidence="1" type="ORF">PS833_01078</name>
</gene>
<sequence>MTDKDIKIIKGDIALTYVDWVTSMANGDHFFDEEESIRYELVGKEYRRLSSEPGKFWVYLKLKAV</sequence>
<evidence type="ECO:0000313" key="2">
    <source>
        <dbReference type="Proteomes" id="UP000409037"/>
    </source>
</evidence>
<reference evidence="1 2" key="1">
    <citation type="submission" date="2019-09" db="EMBL/GenBank/DDBJ databases">
        <authorList>
            <person name="Chandra G."/>
            <person name="Truman W A."/>
        </authorList>
    </citation>
    <scope>NUCLEOTIDE SEQUENCE [LARGE SCALE GENOMIC DNA]</scope>
    <source>
        <strain evidence="1">PS833</strain>
    </source>
</reference>
<accession>A0A5E7AR08</accession>
<name>A0A5E7AR08_PSEFL</name>
<dbReference type="EMBL" id="CABVHU010000002">
    <property type="protein sequence ID" value="VVN81065.1"/>
    <property type="molecule type" value="Genomic_DNA"/>
</dbReference>
<dbReference type="AlphaFoldDB" id="A0A5E7AR08"/>
<organism evidence="1 2">
    <name type="scientific">Pseudomonas fluorescens</name>
    <dbReference type="NCBI Taxonomy" id="294"/>
    <lineage>
        <taxon>Bacteria</taxon>
        <taxon>Pseudomonadati</taxon>
        <taxon>Pseudomonadota</taxon>
        <taxon>Gammaproteobacteria</taxon>
        <taxon>Pseudomonadales</taxon>
        <taxon>Pseudomonadaceae</taxon>
        <taxon>Pseudomonas</taxon>
    </lineage>
</organism>
<proteinExistence type="predicted"/>
<evidence type="ECO:0000313" key="1">
    <source>
        <dbReference type="EMBL" id="VVN81065.1"/>
    </source>
</evidence>
<dbReference type="Proteomes" id="UP000409037">
    <property type="component" value="Unassembled WGS sequence"/>
</dbReference>